<keyword evidence="2" id="KW-0812">Transmembrane</keyword>
<evidence type="ECO:0000256" key="2">
    <source>
        <dbReference type="RuleBase" id="RU004430"/>
    </source>
</evidence>
<organism evidence="3">
    <name type="scientific">Microzoanthus occultus</name>
    <dbReference type="NCBI Taxonomy" id="1130792"/>
    <lineage>
        <taxon>Eukaryota</taxon>
        <taxon>Metazoa</taxon>
        <taxon>Cnidaria</taxon>
        <taxon>Anthozoa</taxon>
        <taxon>Hexacorallia</taxon>
        <taxon>Zoantharia</taxon>
        <taxon>Microzoanthidae</taxon>
        <taxon>Microzoanthus</taxon>
    </lineage>
</organism>
<comment type="subcellular location">
    <subcellularLocation>
        <location evidence="2">Mitochondrion membrane</location>
        <topology evidence="2">Multi-pass membrane protein</topology>
    </subcellularLocation>
</comment>
<keyword evidence="2" id="KW-0249">Electron transport</keyword>
<feature type="transmembrane region" description="Helical" evidence="2">
    <location>
        <begin position="32"/>
        <end position="51"/>
    </location>
</feature>
<dbReference type="EMBL" id="MN873590">
    <property type="protein sequence ID" value="QIB71119.1"/>
    <property type="molecule type" value="Genomic_DNA"/>
</dbReference>
<dbReference type="GO" id="GO:0031966">
    <property type="term" value="C:mitochondrial membrane"/>
    <property type="evidence" value="ECO:0007669"/>
    <property type="project" value="UniProtKB-SubCell"/>
</dbReference>
<dbReference type="InterPro" id="IPR001457">
    <property type="entry name" value="NADH_UbQ/plastoQ_OxRdtase_su6"/>
</dbReference>
<accession>A0A6C0U798</accession>
<gene>
    <name evidence="3" type="primary">ND6</name>
</gene>
<keyword evidence="2" id="KW-0813">Transport</keyword>
<dbReference type="GO" id="GO:0008137">
    <property type="term" value="F:NADH dehydrogenase (ubiquinone) activity"/>
    <property type="evidence" value="ECO:0007669"/>
    <property type="project" value="UniProtKB-UniRule"/>
</dbReference>
<reference evidence="3" key="1">
    <citation type="submission" date="2019-12" db="EMBL/GenBank/DDBJ databases">
        <title>Evolutionary implications of analyses of complete mitochondrial genomes across order Zoantharia (Cnidaria: Hexacorallia).</title>
        <authorList>
            <person name="Poliseno A."/>
            <person name="Santos M.E.A."/>
            <person name="Kise H."/>
            <person name="Macdonald B."/>
            <person name="Quattrini A.M."/>
            <person name="McFadden C.S."/>
            <person name="Reimer J.D."/>
        </authorList>
    </citation>
    <scope>NUCLEOTIDE SEQUENCE</scope>
</reference>
<evidence type="ECO:0000256" key="1">
    <source>
        <dbReference type="ARBA" id="ARBA00021095"/>
    </source>
</evidence>
<feature type="transmembrane region" description="Helical" evidence="2">
    <location>
        <begin position="7"/>
        <end position="26"/>
    </location>
</feature>
<keyword evidence="2" id="KW-0472">Membrane</keyword>
<keyword evidence="2" id="KW-0520">NAD</keyword>
<keyword evidence="2" id="KW-1133">Transmembrane helix</keyword>
<keyword evidence="2" id="KW-1278">Translocase</keyword>
<feature type="transmembrane region" description="Helical" evidence="2">
    <location>
        <begin position="164"/>
        <end position="183"/>
    </location>
</feature>
<name>A0A6C0U798_9CNID</name>
<dbReference type="RefSeq" id="YP_009734560.1">
    <property type="nucleotide sequence ID" value="NC_046401.1"/>
</dbReference>
<protein>
    <recommendedName>
        <fullName evidence="1 2">NADH-ubiquinone oxidoreductase chain 6</fullName>
        <ecNumber evidence="2">7.1.1.2</ecNumber>
    </recommendedName>
</protein>
<dbReference type="PANTHER" id="PTHR33269">
    <property type="entry name" value="NADH-UBIQUINONE OXIDOREDUCTASE CHAIN 6"/>
    <property type="match status" value="1"/>
</dbReference>
<sequence>MIVTAFFFFSLAIGTILSGIMVISALNPVHSVFWLVCAFSCASALFILLGVDFIALMFLIVYVGAIAILFLFVIMMLNLADFPPAYRLGGETDMTNYVPVGLVIGSLFFSEISSSWHSYGGPINDILAGRNSVPLWCDIAQNWSALEWYNIEAIGHFLYTDYNLLFIAASIILLVAMIGAIILTQEIGKEVGGPAKKQNIFIQTSRAVAP</sequence>
<dbReference type="CTD" id="4541"/>
<keyword evidence="2" id="KW-0679">Respiratory chain</keyword>
<dbReference type="Pfam" id="PF00499">
    <property type="entry name" value="Oxidored_q3"/>
    <property type="match status" value="1"/>
</dbReference>
<evidence type="ECO:0000313" key="3">
    <source>
        <dbReference type="EMBL" id="QIB71119.1"/>
    </source>
</evidence>
<dbReference type="AlphaFoldDB" id="A0A6C0U798"/>
<dbReference type="GeneID" id="44799984"/>
<comment type="similarity">
    <text evidence="2">Belongs to the complex I subunit 6 family.</text>
</comment>
<geneLocation type="mitochondrion" evidence="3"/>
<dbReference type="InterPro" id="IPR042106">
    <property type="entry name" value="Nuo/plastoQ_OxRdtase_6_NuoJ"/>
</dbReference>
<keyword evidence="2" id="KW-0830">Ubiquinone</keyword>
<dbReference type="EC" id="7.1.1.2" evidence="2"/>
<dbReference type="PANTHER" id="PTHR33269:SF17">
    <property type="entry name" value="NADH-UBIQUINONE OXIDOREDUCTASE CHAIN 6"/>
    <property type="match status" value="1"/>
</dbReference>
<dbReference type="Gene3D" id="1.20.120.1200">
    <property type="entry name" value="NADH-ubiquinone/plastoquinone oxidoreductase chain 6, subunit NuoJ"/>
    <property type="match status" value="1"/>
</dbReference>
<proteinExistence type="inferred from homology"/>
<comment type="function">
    <text evidence="2">Core subunit of the mitochondrial membrane respiratory chain NADH dehydrogenase (Complex I) which catalyzes electron transfer from NADH through the respiratory chain, using ubiquinone as an electron acceptor. Essential for the catalytic activity and assembly of complex I.</text>
</comment>
<keyword evidence="2 3" id="KW-0496">Mitochondrion</keyword>
<feature type="transmembrane region" description="Helical" evidence="2">
    <location>
        <begin position="58"/>
        <end position="80"/>
    </location>
</feature>
<comment type="catalytic activity">
    <reaction evidence="2">
        <text>a ubiquinone + NADH + 5 H(+)(in) = a ubiquinol + NAD(+) + 4 H(+)(out)</text>
        <dbReference type="Rhea" id="RHEA:29091"/>
        <dbReference type="Rhea" id="RHEA-COMP:9565"/>
        <dbReference type="Rhea" id="RHEA-COMP:9566"/>
        <dbReference type="ChEBI" id="CHEBI:15378"/>
        <dbReference type="ChEBI" id="CHEBI:16389"/>
        <dbReference type="ChEBI" id="CHEBI:17976"/>
        <dbReference type="ChEBI" id="CHEBI:57540"/>
        <dbReference type="ChEBI" id="CHEBI:57945"/>
        <dbReference type="EC" id="7.1.1.2"/>
    </reaction>
</comment>